<dbReference type="AlphaFoldDB" id="R0LV63"/>
<keyword evidence="3" id="KW-1185">Reference proteome</keyword>
<gene>
    <name evidence="2" type="ORF">Anapl_04697</name>
</gene>
<evidence type="ECO:0000256" key="1">
    <source>
        <dbReference type="SAM" id="MobiDB-lite"/>
    </source>
</evidence>
<dbReference type="EMBL" id="KB742801">
    <property type="protein sequence ID" value="EOB04308.1"/>
    <property type="molecule type" value="Genomic_DNA"/>
</dbReference>
<accession>R0LV63</accession>
<name>R0LV63_ANAPL</name>
<proteinExistence type="predicted"/>
<evidence type="ECO:0000313" key="2">
    <source>
        <dbReference type="EMBL" id="EOB04308.1"/>
    </source>
</evidence>
<reference evidence="3" key="1">
    <citation type="journal article" date="2013" name="Nat. Genet.">
        <title>The duck genome and transcriptome provide insight into an avian influenza virus reservoir species.</title>
        <authorList>
            <person name="Huang Y."/>
            <person name="Li Y."/>
            <person name="Burt D.W."/>
            <person name="Chen H."/>
            <person name="Zhang Y."/>
            <person name="Qian W."/>
            <person name="Kim H."/>
            <person name="Gan S."/>
            <person name="Zhao Y."/>
            <person name="Li J."/>
            <person name="Yi K."/>
            <person name="Feng H."/>
            <person name="Zhu P."/>
            <person name="Li B."/>
            <person name="Liu Q."/>
            <person name="Fairley S."/>
            <person name="Magor K.E."/>
            <person name="Du Z."/>
            <person name="Hu X."/>
            <person name="Goodman L."/>
            <person name="Tafer H."/>
            <person name="Vignal A."/>
            <person name="Lee T."/>
            <person name="Kim K.W."/>
            <person name="Sheng Z."/>
            <person name="An Y."/>
            <person name="Searle S."/>
            <person name="Herrero J."/>
            <person name="Groenen M.A."/>
            <person name="Crooijmans R.P."/>
            <person name="Faraut T."/>
            <person name="Cai Q."/>
            <person name="Webster R.G."/>
            <person name="Aldridge J.R."/>
            <person name="Warren W.C."/>
            <person name="Bartschat S."/>
            <person name="Kehr S."/>
            <person name="Marz M."/>
            <person name="Stadler P.F."/>
            <person name="Smith J."/>
            <person name="Kraus R.H."/>
            <person name="Zhao Y."/>
            <person name="Ren L."/>
            <person name="Fei J."/>
            <person name="Morisson M."/>
            <person name="Kaiser P."/>
            <person name="Griffin D.K."/>
            <person name="Rao M."/>
            <person name="Pitel F."/>
            <person name="Wang J."/>
            <person name="Li N."/>
        </authorList>
    </citation>
    <scope>NUCLEOTIDE SEQUENCE [LARGE SCALE GENOMIC DNA]</scope>
</reference>
<sequence>MVDVLDTRLKTGLPRTASLHPGSNMTPTQGKGLRRCPGLAAAKLSEKLSGIERGKRRRARRGGAPLRFPPPSPSGERQRPGAMQTRGTENLAKRVETDRKKYNKVVLDVILT</sequence>
<protein>
    <submittedName>
        <fullName evidence="2">Uncharacterized protein</fullName>
    </submittedName>
</protein>
<dbReference type="Proteomes" id="UP000296049">
    <property type="component" value="Unassembled WGS sequence"/>
</dbReference>
<organism evidence="2 3">
    <name type="scientific">Anas platyrhynchos</name>
    <name type="common">Mallard</name>
    <name type="synonym">Anas boschas</name>
    <dbReference type="NCBI Taxonomy" id="8839"/>
    <lineage>
        <taxon>Eukaryota</taxon>
        <taxon>Metazoa</taxon>
        <taxon>Chordata</taxon>
        <taxon>Craniata</taxon>
        <taxon>Vertebrata</taxon>
        <taxon>Euteleostomi</taxon>
        <taxon>Archelosauria</taxon>
        <taxon>Archosauria</taxon>
        <taxon>Dinosauria</taxon>
        <taxon>Saurischia</taxon>
        <taxon>Theropoda</taxon>
        <taxon>Coelurosauria</taxon>
        <taxon>Aves</taxon>
        <taxon>Neognathae</taxon>
        <taxon>Galloanserae</taxon>
        <taxon>Anseriformes</taxon>
        <taxon>Anatidae</taxon>
        <taxon>Anatinae</taxon>
        <taxon>Anas</taxon>
    </lineage>
</organism>
<evidence type="ECO:0000313" key="3">
    <source>
        <dbReference type="Proteomes" id="UP000296049"/>
    </source>
</evidence>
<feature type="region of interest" description="Disordered" evidence="1">
    <location>
        <begin position="48"/>
        <end position="91"/>
    </location>
</feature>
<feature type="region of interest" description="Disordered" evidence="1">
    <location>
        <begin position="1"/>
        <end position="33"/>
    </location>
</feature>